<feature type="compositionally biased region" description="Pro residues" evidence="1">
    <location>
        <begin position="32"/>
        <end position="42"/>
    </location>
</feature>
<accession>A0A0B6Y6V1</accession>
<dbReference type="AlphaFoldDB" id="A0A0B6Y6V1"/>
<organism evidence="2">
    <name type="scientific">Arion vulgaris</name>
    <dbReference type="NCBI Taxonomy" id="1028688"/>
    <lineage>
        <taxon>Eukaryota</taxon>
        <taxon>Metazoa</taxon>
        <taxon>Spiralia</taxon>
        <taxon>Lophotrochozoa</taxon>
        <taxon>Mollusca</taxon>
        <taxon>Gastropoda</taxon>
        <taxon>Heterobranchia</taxon>
        <taxon>Euthyneura</taxon>
        <taxon>Panpulmonata</taxon>
        <taxon>Eupulmonata</taxon>
        <taxon>Stylommatophora</taxon>
        <taxon>Helicina</taxon>
        <taxon>Arionoidea</taxon>
        <taxon>Arionidae</taxon>
        <taxon>Arion</taxon>
    </lineage>
</organism>
<proteinExistence type="predicted"/>
<evidence type="ECO:0000313" key="2">
    <source>
        <dbReference type="EMBL" id="CEK51225.1"/>
    </source>
</evidence>
<dbReference type="EMBL" id="HACG01004360">
    <property type="protein sequence ID" value="CEK51225.1"/>
    <property type="molecule type" value="Transcribed_RNA"/>
</dbReference>
<feature type="non-terminal residue" evidence="2">
    <location>
        <position position="1"/>
    </location>
</feature>
<name>A0A0B6Y6V1_9EUPU</name>
<gene>
    <name evidence="2" type="primary">ORF12869</name>
</gene>
<feature type="region of interest" description="Disordered" evidence="1">
    <location>
        <begin position="17"/>
        <end position="52"/>
    </location>
</feature>
<protein>
    <submittedName>
        <fullName evidence="2">Uncharacterized protein</fullName>
    </submittedName>
</protein>
<feature type="non-terminal residue" evidence="2">
    <location>
        <position position="107"/>
    </location>
</feature>
<reference evidence="2" key="1">
    <citation type="submission" date="2014-12" db="EMBL/GenBank/DDBJ databases">
        <title>Insight into the proteome of Arion vulgaris.</title>
        <authorList>
            <person name="Aradska J."/>
            <person name="Bulat T."/>
            <person name="Smidak R."/>
            <person name="Sarate P."/>
            <person name="Gangsoo J."/>
            <person name="Sialana F."/>
            <person name="Bilban M."/>
            <person name="Lubec G."/>
        </authorList>
    </citation>
    <scope>NUCLEOTIDE SEQUENCE</scope>
    <source>
        <tissue evidence="2">Skin</tissue>
    </source>
</reference>
<evidence type="ECO:0000256" key="1">
    <source>
        <dbReference type="SAM" id="MobiDB-lite"/>
    </source>
</evidence>
<sequence>SQKSMTDFEARMASVAATLDLTKQQRGKKQAPRPPVSPPPEPNLAETVSPKKVINQPDPVFKMVTVGKSIVTLPPQLDMPPKTSKPSIISYGLDDFGSLSEVSDNMN</sequence>